<dbReference type="PANTHER" id="PTHR43710:SF2">
    <property type="entry name" value="2-HYDROXYACYL-COA LYASE 1"/>
    <property type="match status" value="1"/>
</dbReference>
<evidence type="ECO:0000256" key="4">
    <source>
        <dbReference type="ARBA" id="ARBA00022842"/>
    </source>
</evidence>
<evidence type="ECO:0000256" key="5">
    <source>
        <dbReference type="ARBA" id="ARBA00023052"/>
    </source>
</evidence>
<evidence type="ECO:0000259" key="12">
    <source>
        <dbReference type="Pfam" id="PF00205"/>
    </source>
</evidence>
<dbReference type="SUPFAM" id="SSF52467">
    <property type="entry name" value="DHS-like NAD/FAD-binding domain"/>
    <property type="match status" value="1"/>
</dbReference>
<evidence type="ECO:0000256" key="6">
    <source>
        <dbReference type="ARBA" id="ARBA00023239"/>
    </source>
</evidence>
<dbReference type="Gene3D" id="3.40.50.1220">
    <property type="entry name" value="TPP-binding domain"/>
    <property type="match status" value="1"/>
</dbReference>
<proteinExistence type="inferred from homology"/>
<dbReference type="SUPFAM" id="SSF52518">
    <property type="entry name" value="Thiamin diphosphate-binding fold (THDP-binding)"/>
    <property type="match status" value="2"/>
</dbReference>
<dbReference type="InterPro" id="IPR029035">
    <property type="entry name" value="DHS-like_NAD/FAD-binding_dom"/>
</dbReference>
<dbReference type="Proteomes" id="UP001610446">
    <property type="component" value="Unassembled WGS sequence"/>
</dbReference>
<keyword evidence="16" id="KW-1185">Reference proteome</keyword>
<keyword evidence="5" id="KW-0786">Thiamine pyrophosphate</keyword>
<dbReference type="PANTHER" id="PTHR43710">
    <property type="entry name" value="2-HYDROXYACYL-COA LYASE"/>
    <property type="match status" value="1"/>
</dbReference>
<dbReference type="Pfam" id="PF00205">
    <property type="entry name" value="TPP_enzyme_M"/>
    <property type="match status" value="1"/>
</dbReference>
<keyword evidence="6" id="KW-0456">Lyase</keyword>
<dbReference type="EC" id="4.1.2.63" evidence="9"/>
<dbReference type="Gene3D" id="1.25.40.10">
    <property type="entry name" value="Tetratricopeptide repeat domain"/>
    <property type="match status" value="2"/>
</dbReference>
<keyword evidence="3" id="KW-0479">Metal-binding</keyword>
<feature type="repeat" description="TPR" evidence="10">
    <location>
        <begin position="369"/>
        <end position="402"/>
    </location>
</feature>
<evidence type="ECO:0000256" key="2">
    <source>
        <dbReference type="ARBA" id="ARBA00007812"/>
    </source>
</evidence>
<dbReference type="InterPro" id="IPR011990">
    <property type="entry name" value="TPR-like_helical_dom_sf"/>
</dbReference>
<feature type="repeat" description="TPR" evidence="10">
    <location>
        <begin position="480"/>
        <end position="513"/>
    </location>
</feature>
<comment type="catalytic activity">
    <reaction evidence="8">
        <text>an (R)-2-hydroxy-long-chain-fatty acyl-CoA = a long-chain fatty aldehyde + formyl-CoA</text>
        <dbReference type="Rhea" id="RHEA:67444"/>
        <dbReference type="ChEBI" id="CHEBI:17176"/>
        <dbReference type="ChEBI" id="CHEBI:57376"/>
        <dbReference type="ChEBI" id="CHEBI:170012"/>
        <dbReference type="EC" id="4.1.2.63"/>
    </reaction>
    <physiologicalReaction direction="left-to-right" evidence="8">
        <dbReference type="Rhea" id="RHEA:67445"/>
    </physiologicalReaction>
</comment>
<organism evidence="15 16">
    <name type="scientific">Aspergillus pseudoustus</name>
    <dbReference type="NCBI Taxonomy" id="1810923"/>
    <lineage>
        <taxon>Eukaryota</taxon>
        <taxon>Fungi</taxon>
        <taxon>Dikarya</taxon>
        <taxon>Ascomycota</taxon>
        <taxon>Pezizomycotina</taxon>
        <taxon>Eurotiomycetes</taxon>
        <taxon>Eurotiomycetidae</taxon>
        <taxon>Eurotiales</taxon>
        <taxon>Aspergillaceae</taxon>
        <taxon>Aspergillus</taxon>
        <taxon>Aspergillus subgen. Nidulantes</taxon>
    </lineage>
</organism>
<evidence type="ECO:0000313" key="15">
    <source>
        <dbReference type="EMBL" id="KAL2834732.1"/>
    </source>
</evidence>
<evidence type="ECO:0000256" key="8">
    <source>
        <dbReference type="ARBA" id="ARBA00044454"/>
    </source>
</evidence>
<gene>
    <name evidence="15" type="ORF">BJY01DRAFT_239045</name>
</gene>
<dbReference type="SMART" id="SM00028">
    <property type="entry name" value="TPR"/>
    <property type="match status" value="4"/>
</dbReference>
<dbReference type="InterPro" id="IPR012001">
    <property type="entry name" value="Thiamin_PyroP_enz_TPP-bd_dom"/>
</dbReference>
<dbReference type="InterPro" id="IPR012000">
    <property type="entry name" value="Thiamin_PyroP_enz_cen_dom"/>
</dbReference>
<dbReference type="Pfam" id="PF02775">
    <property type="entry name" value="TPP_enzyme_C"/>
    <property type="match status" value="1"/>
</dbReference>
<dbReference type="Gene3D" id="3.40.50.970">
    <property type="match status" value="2"/>
</dbReference>
<dbReference type="PROSITE" id="PS50005">
    <property type="entry name" value="TPR"/>
    <property type="match status" value="3"/>
</dbReference>
<feature type="domain" description="Thiamine pyrophosphate enzyme central" evidence="12">
    <location>
        <begin position="826"/>
        <end position="954"/>
    </location>
</feature>
<dbReference type="InterPro" id="IPR011766">
    <property type="entry name" value="TPP_enzyme_TPP-bd"/>
</dbReference>
<dbReference type="SUPFAM" id="SSF48452">
    <property type="entry name" value="TPR-like"/>
    <property type="match status" value="1"/>
</dbReference>
<evidence type="ECO:0000259" key="13">
    <source>
        <dbReference type="Pfam" id="PF02775"/>
    </source>
</evidence>
<evidence type="ECO:0000256" key="10">
    <source>
        <dbReference type="PROSITE-ProRule" id="PRU00339"/>
    </source>
</evidence>
<dbReference type="EMBL" id="JBFXLU010000215">
    <property type="protein sequence ID" value="KAL2834732.1"/>
    <property type="molecule type" value="Genomic_DNA"/>
</dbReference>
<keyword evidence="10" id="KW-0802">TPR repeat</keyword>
<feature type="compositionally biased region" description="Polar residues" evidence="11">
    <location>
        <begin position="11"/>
        <end position="21"/>
    </location>
</feature>
<dbReference type="Pfam" id="PF13414">
    <property type="entry name" value="TPR_11"/>
    <property type="match status" value="1"/>
</dbReference>
<dbReference type="CDD" id="cd07035">
    <property type="entry name" value="TPP_PYR_POX_like"/>
    <property type="match status" value="1"/>
</dbReference>
<comment type="caution">
    <text evidence="15">The sequence shown here is derived from an EMBL/GenBank/DDBJ whole genome shotgun (WGS) entry which is preliminary data.</text>
</comment>
<dbReference type="Pfam" id="PF13432">
    <property type="entry name" value="TPR_16"/>
    <property type="match status" value="1"/>
</dbReference>
<reference evidence="15 16" key="1">
    <citation type="submission" date="2024-07" db="EMBL/GenBank/DDBJ databases">
        <title>Section-level genome sequencing and comparative genomics of Aspergillus sections Usti and Cavernicolus.</title>
        <authorList>
            <consortium name="Lawrence Berkeley National Laboratory"/>
            <person name="Nybo J.L."/>
            <person name="Vesth T.C."/>
            <person name="Theobald S."/>
            <person name="Frisvad J.C."/>
            <person name="Larsen T.O."/>
            <person name="Kjaerboelling I."/>
            <person name="Rothschild-Mancinelli K."/>
            <person name="Lyhne E.K."/>
            <person name="Kogle M.E."/>
            <person name="Barry K."/>
            <person name="Clum A."/>
            <person name="Na H."/>
            <person name="Ledsgaard L."/>
            <person name="Lin J."/>
            <person name="Lipzen A."/>
            <person name="Kuo A."/>
            <person name="Riley R."/>
            <person name="Mondo S."/>
            <person name="Labutti K."/>
            <person name="Haridas S."/>
            <person name="Pangalinan J."/>
            <person name="Salamov A.A."/>
            <person name="Simmons B.A."/>
            <person name="Magnuson J.K."/>
            <person name="Chen J."/>
            <person name="Drula E."/>
            <person name="Henrissat B."/>
            <person name="Wiebenga A."/>
            <person name="Lubbers R.J."/>
            <person name="Gomes A.C."/>
            <person name="Makela M.R."/>
            <person name="Stajich J."/>
            <person name="Grigoriev I.V."/>
            <person name="Mortensen U.H."/>
            <person name="De Vries R.P."/>
            <person name="Baker S.E."/>
            <person name="Andersen M.R."/>
        </authorList>
    </citation>
    <scope>NUCLEOTIDE SEQUENCE [LARGE SCALE GENOMIC DNA]</scope>
    <source>
        <strain evidence="15 16">CBS 123904</strain>
    </source>
</reference>
<evidence type="ECO:0000256" key="1">
    <source>
        <dbReference type="ARBA" id="ARBA00001964"/>
    </source>
</evidence>
<dbReference type="InterPro" id="IPR029061">
    <property type="entry name" value="THDP-binding"/>
</dbReference>
<feature type="domain" description="Thiamine pyrophosphate enzyme N-terminal TPP-binding" evidence="14">
    <location>
        <begin position="635"/>
        <end position="747"/>
    </location>
</feature>
<sequence>MSFLGGAECSTAGNPLTQFTKHVQDDKSLQRDRLVGHGPGMQEGMRSQGMMGGHDQMMDEFAQQSAQLPGGVNQQMRMEMEQVRHQLEQFQQTPRTGSPGWAAEFDPGEHARMEAAFAGPKGPMMNNSSGFTPAEFARFQQQSTMSVPQSASPVTAGQSPMMGGYQRPMGMNYMGYGGMGMMQPGFSPMMHQQQHQQPAEATAQDKGKGRMIELDDENWEAQFKQIELADNEKLDDEANAAIEAEMNDLDRSVYQPSDNLSEKFHNMEEAWERAQAEVATNRKLAEGVNDFDINDNLHMGDMSEWDGFDNLTTRFKEPRLGDYTFEEENVFRNVTNPFEEGMKIMQEGGNLSLAALAFEAAVQKDPDHVKAWTMLGTAQAQNEKELPAIRALEQALKVDPNNLDALMGLAVSYTNEGYDSTAYRTLERWLSVKYPQIINPDNLSSDADLGFTDRQILHERVTDLFIQAAQLSPSGAQMDPDVQVGLGVLFYCAEEYEKAVDCFTTALASTESGTTNQKEQLHLLWNRLGATLANSGRSEEAIEAYEQALNINANFVRARYNLGVSCINIGCYPEAAQHLLGALSMHRVVAEEGRERAREIIGGGDGSGITDEQLDHIVHQNQSTNLYDTLRRVFTQLIARSLRDLGVTVIFGIVGIPVVEIAEEAINLGIRFVAFRNEQSCSYAASVYGYMTGKPGVCLVVGGPGVLHALAGIGNSSVNNLPLLVLAGSAESTLVTKGAFQEMDAISLLTPHTKFAVRASSLDFIPGAVKNAYRTCWYGRPGPTFVDLPADIIQGKLSPDFAVPQPEHLLVASPPKSSGDPSLILKATQLLKTARAPLLIIGKGAAYARAESGIRKLVDQTQIPFLPTPMGKGVVPDSHPLNVSSARSAALKHADVVLILGARLNWILHFGEAPKWSPKAKIIQVDISAEEIGRNAASTELGILGDLSLVVDQLTASLSNWKYSASAQFPALLAESAKKNEDKAQKAALRPTPANTPLTYQRAYHIIKSTLNSLTPAENGDIVYVSEGANTMDISRSIFPLYHPRQRLDAGTYATMGVGMGYIIAAHESFNAIPEGTAKPKKIVAFEGDSAFGFSAMEIETLARYRIPALIFVVNNSGIYHGDSTSEPAWKTLQDQTVSNDTKSEDAPEKKGLRSTSLLYETRYEMLATMCGGNGYFVRNEEELEKATREGFLTWYWEGDWFCVAESSEGKTTRWKG</sequence>
<dbReference type="InterPro" id="IPR019734">
    <property type="entry name" value="TPR_rpt"/>
</dbReference>
<protein>
    <recommendedName>
        <fullName evidence="9">2-hydroxyacyl-CoA lyase</fullName>
        <ecNumber evidence="9">4.1.2.63</ecNumber>
    </recommendedName>
</protein>
<comment type="catalytic activity">
    <reaction evidence="7">
        <text>a 2-hydroxy-3-methyl fatty acyl-CoA = a 2-methyl-branched fatty aldehyde + formyl-CoA</text>
        <dbReference type="Rhea" id="RHEA:25375"/>
        <dbReference type="ChEBI" id="CHEBI:49188"/>
        <dbReference type="ChEBI" id="CHEBI:57376"/>
        <dbReference type="ChEBI" id="CHEBI:58783"/>
        <dbReference type="EC" id="4.1.2.63"/>
    </reaction>
    <physiologicalReaction direction="left-to-right" evidence="7">
        <dbReference type="Rhea" id="RHEA:25376"/>
    </physiologicalReaction>
</comment>
<dbReference type="Pfam" id="PF02776">
    <property type="entry name" value="TPP_enzyme_N"/>
    <property type="match status" value="1"/>
</dbReference>
<evidence type="ECO:0000259" key="14">
    <source>
        <dbReference type="Pfam" id="PF02776"/>
    </source>
</evidence>
<evidence type="ECO:0000256" key="3">
    <source>
        <dbReference type="ARBA" id="ARBA00022723"/>
    </source>
</evidence>
<feature type="domain" description="Thiamine pyrophosphate enzyme TPP-binding" evidence="13">
    <location>
        <begin position="1028"/>
        <end position="1191"/>
    </location>
</feature>
<dbReference type="CDD" id="cd02004">
    <property type="entry name" value="TPP_BZL_OCoD_HPCL"/>
    <property type="match status" value="1"/>
</dbReference>
<feature type="repeat" description="TPR" evidence="10">
    <location>
        <begin position="522"/>
        <end position="555"/>
    </location>
</feature>
<accession>A0ABR4J6L4</accession>
<evidence type="ECO:0000256" key="7">
    <source>
        <dbReference type="ARBA" id="ARBA00044451"/>
    </source>
</evidence>
<keyword evidence="4" id="KW-0460">Magnesium</keyword>
<evidence type="ECO:0000256" key="9">
    <source>
        <dbReference type="ARBA" id="ARBA00044518"/>
    </source>
</evidence>
<dbReference type="InterPro" id="IPR045025">
    <property type="entry name" value="HACL1-like"/>
</dbReference>
<comment type="cofactor">
    <cofactor evidence="1">
        <name>thiamine diphosphate</name>
        <dbReference type="ChEBI" id="CHEBI:58937"/>
    </cofactor>
</comment>
<evidence type="ECO:0000256" key="11">
    <source>
        <dbReference type="SAM" id="MobiDB-lite"/>
    </source>
</evidence>
<name>A0ABR4J6L4_9EURO</name>
<feature type="region of interest" description="Disordered" evidence="11">
    <location>
        <begin position="1"/>
        <end position="27"/>
    </location>
</feature>
<comment type="similarity">
    <text evidence="2">Belongs to the TPP enzyme family.</text>
</comment>
<evidence type="ECO:0000313" key="16">
    <source>
        <dbReference type="Proteomes" id="UP001610446"/>
    </source>
</evidence>